<dbReference type="Proteomes" id="UP000186705">
    <property type="component" value="Unassembled WGS sequence"/>
</dbReference>
<dbReference type="GeneID" id="78275441"/>
<proteinExistence type="predicted"/>
<dbReference type="InterPro" id="IPR011990">
    <property type="entry name" value="TPR-like_helical_dom_sf"/>
</dbReference>
<organism evidence="2 3">
    <name type="scientific">Dubosiella newyorkensis</name>
    <dbReference type="NCBI Taxonomy" id="1862672"/>
    <lineage>
        <taxon>Bacteria</taxon>
        <taxon>Bacillati</taxon>
        <taxon>Bacillota</taxon>
        <taxon>Erysipelotrichia</taxon>
        <taxon>Erysipelotrichales</taxon>
        <taxon>Erysipelotrichaceae</taxon>
        <taxon>Dubosiella</taxon>
    </lineage>
</organism>
<name>A0A1U7NN00_9FIRM</name>
<evidence type="ECO:0000313" key="2">
    <source>
        <dbReference type="EMBL" id="OLU46661.1"/>
    </source>
</evidence>
<dbReference type="GO" id="GO:0003677">
    <property type="term" value="F:DNA binding"/>
    <property type="evidence" value="ECO:0007669"/>
    <property type="project" value="InterPro"/>
</dbReference>
<dbReference type="InterPro" id="IPR001387">
    <property type="entry name" value="Cro/C1-type_HTH"/>
</dbReference>
<sequence length="431" mass="51330">MKKEQFDRKSTDRIFGRFLQVHRKEEGWSMENVGSHLHMSYSTVRRIENGELLPDHEQRNQIAQLFGYEKFLNQFDWDQWKEELMELRHLHVHDPAAMLERLDAFLTRNELHASYFFAVFELLKLYRLVYETPVQKMMWDKEKRKKIFHEIERIETLQDLFSDIHQSLYEELIGVANYESRHFEIACYHLEKAIRYDETSYIACSRLIDLYMITGYDGIARQLIDRAKELVFKEASATQFLQIAFLETILQARNGGYEQARNQFLRIQKEAGRIGCDFLRSACLEELACAASLAQDPLNTIVYAKRAIEQNGNHIDLSMYYHLLLAYFRIGNLSALKEWCKKAPTKQWSSLRWFVQGIKAWSCNDYEIARESFHVLYSEAMLNKEMDWVDFFLSIRIELEECFGKTENALLLIKEQMILQQRKQKTKRAWD</sequence>
<dbReference type="PROSITE" id="PS50943">
    <property type="entry name" value="HTH_CROC1"/>
    <property type="match status" value="1"/>
</dbReference>
<dbReference type="OrthoDB" id="3034816at2"/>
<gene>
    <name evidence="2" type="ORF">BO225_05715</name>
</gene>
<dbReference type="EMBL" id="MPKA01000062">
    <property type="protein sequence ID" value="OLU46661.1"/>
    <property type="molecule type" value="Genomic_DNA"/>
</dbReference>
<protein>
    <recommendedName>
        <fullName evidence="1">HTH cro/C1-type domain-containing protein</fullName>
    </recommendedName>
</protein>
<evidence type="ECO:0000313" key="3">
    <source>
        <dbReference type="Proteomes" id="UP000186705"/>
    </source>
</evidence>
<accession>A0A1U7NN00</accession>
<dbReference type="SUPFAM" id="SSF47413">
    <property type="entry name" value="lambda repressor-like DNA-binding domains"/>
    <property type="match status" value="1"/>
</dbReference>
<dbReference type="InterPro" id="IPR010982">
    <property type="entry name" value="Lambda_DNA-bd_dom_sf"/>
</dbReference>
<dbReference type="STRING" id="1862672.BO225_05715"/>
<reference evidence="2 3" key="1">
    <citation type="submission" date="2016-11" db="EMBL/GenBank/DDBJ databases">
        <title>Description of two novel members of the family Erysipelotrichaceae: Ileibacterium lipovorans gen. nov., sp. nov. and Dubosiella newyorkensis, gen. nov., sp. nov.</title>
        <authorList>
            <person name="Cox L.M."/>
            <person name="Sohn J."/>
            <person name="Tyrrell K.L."/>
            <person name="Citron D.M."/>
            <person name="Lawson P.A."/>
            <person name="Patel N.B."/>
            <person name="Iizumi T."/>
            <person name="Perez-Perez G.I."/>
            <person name="Goldstein E.J."/>
            <person name="Blaser M.J."/>
        </authorList>
    </citation>
    <scope>NUCLEOTIDE SEQUENCE [LARGE SCALE GENOMIC DNA]</scope>
    <source>
        <strain evidence="2 3">NYU-BL-A4</strain>
    </source>
</reference>
<keyword evidence="3" id="KW-1185">Reference proteome</keyword>
<comment type="caution">
    <text evidence="2">The sequence shown here is derived from an EMBL/GenBank/DDBJ whole genome shotgun (WGS) entry which is preliminary data.</text>
</comment>
<evidence type="ECO:0000259" key="1">
    <source>
        <dbReference type="PROSITE" id="PS50943"/>
    </source>
</evidence>
<dbReference type="AlphaFoldDB" id="A0A1U7NN00"/>
<dbReference type="Pfam" id="PF13560">
    <property type="entry name" value="HTH_31"/>
    <property type="match status" value="1"/>
</dbReference>
<dbReference type="Gene3D" id="1.10.260.40">
    <property type="entry name" value="lambda repressor-like DNA-binding domains"/>
    <property type="match status" value="1"/>
</dbReference>
<dbReference type="Gene3D" id="1.25.40.10">
    <property type="entry name" value="Tetratricopeptide repeat domain"/>
    <property type="match status" value="1"/>
</dbReference>
<dbReference type="CDD" id="cd00093">
    <property type="entry name" value="HTH_XRE"/>
    <property type="match status" value="1"/>
</dbReference>
<feature type="domain" description="HTH cro/C1-type" evidence="1">
    <location>
        <begin position="19"/>
        <end position="72"/>
    </location>
</feature>
<dbReference type="RefSeq" id="WP_076341310.1">
    <property type="nucleotide sequence ID" value="NZ_CAJTMI010000029.1"/>
</dbReference>